<sequence>MSVLTPENLTIQPRRIDFGLPDPLPRHWLGGDPFKTHFFNAMSLLFPDGECFFIDSVRHFRDQVTDPQQQALIKGFIGQEGHHSREHIEYNNRLQALGYDVERLTQPVRRRIAYANKHLSPERRLAGTVAMEHFTAIMADSVLRELRWFEGSDEAMRRIWRWHALEETEHKAVAFDLYMQVCGDRKLLREAMRFSTWFFLRDVTRGVWHMLKRDGHQWDVRLWWRGMRWLWGRGGFFSSLWGAYRDFYREDFHPWQHDNEALMRDCQREFDLANTLRTNY</sequence>
<evidence type="ECO:0000313" key="2">
    <source>
        <dbReference type="Proteomes" id="UP000242847"/>
    </source>
</evidence>
<keyword evidence="1" id="KW-0378">Hydrolase</keyword>
<proteinExistence type="predicted"/>
<keyword evidence="2" id="KW-1185">Reference proteome</keyword>
<dbReference type="InterPro" id="IPR016516">
    <property type="entry name" value="UCP07580"/>
</dbReference>
<dbReference type="PANTHER" id="PTHR39456">
    <property type="entry name" value="METAL-DEPENDENT HYDROLASE"/>
    <property type="match status" value="1"/>
</dbReference>
<dbReference type="OrthoDB" id="4760165at2"/>
<dbReference type="RefSeq" id="WP_083725258.1">
    <property type="nucleotide sequence ID" value="NZ_FOUD01000007.1"/>
</dbReference>
<protein>
    <submittedName>
        <fullName evidence="1">Metal-dependent hydrolase</fullName>
    </submittedName>
</protein>
<reference evidence="1 2" key="1">
    <citation type="submission" date="2017-01" db="EMBL/GenBank/DDBJ databases">
        <title>Draft genome sequence of Pseudomonas pachastrellae type strain CCUG 46540T from a deep sea.</title>
        <authorList>
            <person name="Gomila M."/>
            <person name="Mulet M."/>
            <person name="Lalucat J."/>
            <person name="Garcia-Valdes E."/>
        </authorList>
    </citation>
    <scope>NUCLEOTIDE SEQUENCE [LARGE SCALE GENOMIC DNA]</scope>
    <source>
        <strain evidence="1 2">CCUG 46540</strain>
    </source>
</reference>
<dbReference type="PANTHER" id="PTHR39456:SF1">
    <property type="entry name" value="METAL-DEPENDENT HYDROLASE"/>
    <property type="match status" value="1"/>
</dbReference>
<dbReference type="PIRSF" id="PIRSF007580">
    <property type="entry name" value="UCP07580"/>
    <property type="match status" value="1"/>
</dbReference>
<gene>
    <name evidence="1" type="ORF">BXT89_04825</name>
</gene>
<accession>A0A1S8DI16</accession>
<dbReference type="Pfam" id="PF10118">
    <property type="entry name" value="Metal_hydrol"/>
    <property type="match status" value="1"/>
</dbReference>
<dbReference type="STRING" id="254161.SAMN05216256_10786"/>
<name>A0A1S8DI16_9GAMM</name>
<comment type="caution">
    <text evidence="1">The sequence shown here is derived from an EMBL/GenBank/DDBJ whole genome shotgun (WGS) entry which is preliminary data.</text>
</comment>
<dbReference type="EMBL" id="MUBC01000007">
    <property type="protein sequence ID" value="ONM45044.1"/>
    <property type="molecule type" value="Genomic_DNA"/>
</dbReference>
<dbReference type="Proteomes" id="UP000242847">
    <property type="component" value="Unassembled WGS sequence"/>
</dbReference>
<dbReference type="AlphaFoldDB" id="A0A1S8DI16"/>
<organism evidence="1 2">
    <name type="scientific">Halopseudomonas pachastrellae</name>
    <dbReference type="NCBI Taxonomy" id="254161"/>
    <lineage>
        <taxon>Bacteria</taxon>
        <taxon>Pseudomonadati</taxon>
        <taxon>Pseudomonadota</taxon>
        <taxon>Gammaproteobacteria</taxon>
        <taxon>Pseudomonadales</taxon>
        <taxon>Pseudomonadaceae</taxon>
        <taxon>Halopseudomonas</taxon>
    </lineage>
</organism>
<evidence type="ECO:0000313" key="1">
    <source>
        <dbReference type="EMBL" id="ONM45044.1"/>
    </source>
</evidence>
<dbReference type="GO" id="GO:0016787">
    <property type="term" value="F:hydrolase activity"/>
    <property type="evidence" value="ECO:0007669"/>
    <property type="project" value="UniProtKB-KW"/>
</dbReference>